<proteinExistence type="predicted"/>
<organism evidence="1 2">
    <name type="scientific">Caerostris extrusa</name>
    <name type="common">Bark spider</name>
    <name type="synonym">Caerostris bankana</name>
    <dbReference type="NCBI Taxonomy" id="172846"/>
    <lineage>
        <taxon>Eukaryota</taxon>
        <taxon>Metazoa</taxon>
        <taxon>Ecdysozoa</taxon>
        <taxon>Arthropoda</taxon>
        <taxon>Chelicerata</taxon>
        <taxon>Arachnida</taxon>
        <taxon>Araneae</taxon>
        <taxon>Araneomorphae</taxon>
        <taxon>Entelegynae</taxon>
        <taxon>Araneoidea</taxon>
        <taxon>Araneidae</taxon>
        <taxon>Caerostris</taxon>
    </lineage>
</organism>
<evidence type="ECO:0000313" key="2">
    <source>
        <dbReference type="Proteomes" id="UP001054945"/>
    </source>
</evidence>
<name>A0AAV4NUU6_CAEEX</name>
<gene>
    <name evidence="1" type="ORF">CEXT_250671</name>
</gene>
<protein>
    <submittedName>
        <fullName evidence="1">Uncharacterized protein</fullName>
    </submittedName>
</protein>
<comment type="caution">
    <text evidence="1">The sequence shown here is derived from an EMBL/GenBank/DDBJ whole genome shotgun (WGS) entry which is preliminary data.</text>
</comment>
<dbReference type="EMBL" id="BPLR01021343">
    <property type="protein sequence ID" value="GIX88627.1"/>
    <property type="molecule type" value="Genomic_DNA"/>
</dbReference>
<accession>A0AAV4NUU6</accession>
<reference evidence="1 2" key="1">
    <citation type="submission" date="2021-06" db="EMBL/GenBank/DDBJ databases">
        <title>Caerostris extrusa draft genome.</title>
        <authorList>
            <person name="Kono N."/>
            <person name="Arakawa K."/>
        </authorList>
    </citation>
    <scope>NUCLEOTIDE SEQUENCE [LARGE SCALE GENOMIC DNA]</scope>
</reference>
<keyword evidence="2" id="KW-1185">Reference proteome</keyword>
<evidence type="ECO:0000313" key="1">
    <source>
        <dbReference type="EMBL" id="GIX88627.1"/>
    </source>
</evidence>
<dbReference type="AlphaFoldDB" id="A0AAV4NUU6"/>
<dbReference type="Proteomes" id="UP001054945">
    <property type="component" value="Unassembled WGS sequence"/>
</dbReference>
<sequence>MKPKAYMIKCIKFQNLISNDELKSLHENFALFKTLQAMTRPKTNMTRIHGVNLNKLYPKLYKREPKHLARNSTSDAGFKDAKAASQECVIQSSINNSELKASVLILGM</sequence>